<evidence type="ECO:0000313" key="2">
    <source>
        <dbReference type="EMBL" id="MDN3705838.1"/>
    </source>
</evidence>
<dbReference type="EMBL" id="JAUFQU010000001">
    <property type="protein sequence ID" value="MDN3705838.1"/>
    <property type="molecule type" value="Genomic_DNA"/>
</dbReference>
<evidence type="ECO:0000259" key="1">
    <source>
        <dbReference type="Pfam" id="PF13788"/>
    </source>
</evidence>
<proteinExistence type="predicted"/>
<organism evidence="2 3">
    <name type="scientific">Paenimyroides ceti</name>
    <dbReference type="NCBI Taxonomy" id="395087"/>
    <lineage>
        <taxon>Bacteria</taxon>
        <taxon>Pseudomonadati</taxon>
        <taxon>Bacteroidota</taxon>
        <taxon>Flavobacteriia</taxon>
        <taxon>Flavobacteriales</taxon>
        <taxon>Flavobacteriaceae</taxon>
        <taxon>Paenimyroides</taxon>
    </lineage>
</organism>
<comment type="caution">
    <text evidence="2">The sequence shown here is derived from an EMBL/GenBank/DDBJ whole genome shotgun (WGS) entry which is preliminary data.</text>
</comment>
<accession>A0ABT8CN18</accession>
<dbReference type="RefSeq" id="WP_290361987.1">
    <property type="nucleotide sequence ID" value="NZ_JAUFQU010000001.1"/>
</dbReference>
<dbReference type="Proteomes" id="UP001242368">
    <property type="component" value="Unassembled WGS sequence"/>
</dbReference>
<gene>
    <name evidence="2" type="ORF">QW060_01705</name>
</gene>
<dbReference type="InterPro" id="IPR025438">
    <property type="entry name" value="DUF4180"/>
</dbReference>
<feature type="domain" description="DUF4180" evidence="1">
    <location>
        <begin position="9"/>
        <end position="115"/>
    </location>
</feature>
<evidence type="ECO:0000313" key="3">
    <source>
        <dbReference type="Proteomes" id="UP001242368"/>
    </source>
</evidence>
<protein>
    <submittedName>
        <fullName evidence="2">DUF4180 domain-containing protein</fullName>
    </submittedName>
</protein>
<sequence>MDITIHTVNEYKIAEVIAEGVVIASLEDAVDLVGNLYYDSFDAVILYQKNLTPSFFDLKNKLAGDILQKFSNYRLRLAIIGNFDAYTSTSITDFIYESNKGRQINFVDTLSKALQVVST</sequence>
<name>A0ABT8CN18_9FLAO</name>
<keyword evidence="3" id="KW-1185">Reference proteome</keyword>
<reference evidence="3" key="1">
    <citation type="journal article" date="2019" name="Int. J. Syst. Evol. Microbiol.">
        <title>The Global Catalogue of Microorganisms (GCM) 10K type strain sequencing project: providing services to taxonomists for standard genome sequencing and annotation.</title>
        <authorList>
            <consortium name="The Broad Institute Genomics Platform"/>
            <consortium name="The Broad Institute Genome Sequencing Center for Infectious Disease"/>
            <person name="Wu L."/>
            <person name="Ma J."/>
        </authorList>
    </citation>
    <scope>NUCLEOTIDE SEQUENCE [LARGE SCALE GENOMIC DNA]</scope>
    <source>
        <strain evidence="3">CECT 7184</strain>
    </source>
</reference>
<dbReference type="Pfam" id="PF13788">
    <property type="entry name" value="DUF4180"/>
    <property type="match status" value="1"/>
</dbReference>